<evidence type="ECO:0000256" key="2">
    <source>
        <dbReference type="ARBA" id="ARBA00022679"/>
    </source>
</evidence>
<feature type="domain" description="Glycosyltransferase 2-like" evidence="3">
    <location>
        <begin position="7"/>
        <end position="139"/>
    </location>
</feature>
<gene>
    <name evidence="4" type="ORF">DW682_04170</name>
</gene>
<accession>A0A414NGJ3</accession>
<keyword evidence="5" id="KW-1185">Reference proteome</keyword>
<dbReference type="Proteomes" id="UP000283983">
    <property type="component" value="Unassembled WGS sequence"/>
</dbReference>
<proteinExistence type="predicted"/>
<keyword evidence="1" id="KW-0328">Glycosyltransferase</keyword>
<sequence length="309" mass="35130">MFVPLVSVIIPVYKVENELRRCVNSVLSQTLTDIEIILVDDGSPDGCPQICDDYADRDSRVKVIHKVNGGLSDARNYGLNKAAGDYVMFVDSDDYIEVDSCERLYLTAVASDADMVLGDWRISPGQDNPDHYALLEEGRVYSASDFILTALKAGEWYPCACFMFCKLSLFNDNNLRFAVGLLHEDMEMQPRVFLAARSIVCVKYKFYNYIMRPGSIMKSSNCQKRAVSMQEILGRWKRQFDNIENSELRDALYGYLAKCYLHTCRDLGLRRGLSVPGIDKRFLFEHGASQKEKAKALLFAASPRFYSYL</sequence>
<reference evidence="4 5" key="1">
    <citation type="submission" date="2018-08" db="EMBL/GenBank/DDBJ databases">
        <title>A genome reference for cultivated species of the human gut microbiota.</title>
        <authorList>
            <person name="Zou Y."/>
            <person name="Xue W."/>
            <person name="Luo G."/>
        </authorList>
    </citation>
    <scope>NUCLEOTIDE SEQUENCE [LARGE SCALE GENOMIC DNA]</scope>
    <source>
        <strain evidence="4 5">AM25-33</strain>
    </source>
</reference>
<dbReference type="EMBL" id="QSLJ01000001">
    <property type="protein sequence ID" value="RHF38880.1"/>
    <property type="molecule type" value="Genomic_DNA"/>
</dbReference>
<dbReference type="InterPro" id="IPR029044">
    <property type="entry name" value="Nucleotide-diphossugar_trans"/>
</dbReference>
<comment type="caution">
    <text evidence="4">The sequence shown here is derived from an EMBL/GenBank/DDBJ whole genome shotgun (WGS) entry which is preliminary data.</text>
</comment>
<protein>
    <submittedName>
        <fullName evidence="4">Glycosyltransferase family 2 protein</fullName>
    </submittedName>
</protein>
<dbReference type="PANTHER" id="PTHR22916:SF51">
    <property type="entry name" value="GLYCOSYLTRANSFERASE EPSH-RELATED"/>
    <property type="match status" value="1"/>
</dbReference>
<evidence type="ECO:0000313" key="4">
    <source>
        <dbReference type="EMBL" id="RHF38880.1"/>
    </source>
</evidence>
<dbReference type="PANTHER" id="PTHR22916">
    <property type="entry name" value="GLYCOSYLTRANSFERASE"/>
    <property type="match status" value="1"/>
</dbReference>
<evidence type="ECO:0000256" key="1">
    <source>
        <dbReference type="ARBA" id="ARBA00022676"/>
    </source>
</evidence>
<evidence type="ECO:0000259" key="3">
    <source>
        <dbReference type="Pfam" id="PF00535"/>
    </source>
</evidence>
<dbReference type="Gene3D" id="3.90.550.10">
    <property type="entry name" value="Spore Coat Polysaccharide Biosynthesis Protein SpsA, Chain A"/>
    <property type="match status" value="1"/>
</dbReference>
<organism evidence="4 5">
    <name type="scientific">Collinsella intestinalis</name>
    <dbReference type="NCBI Taxonomy" id="147207"/>
    <lineage>
        <taxon>Bacteria</taxon>
        <taxon>Bacillati</taxon>
        <taxon>Actinomycetota</taxon>
        <taxon>Coriobacteriia</taxon>
        <taxon>Coriobacteriales</taxon>
        <taxon>Coriobacteriaceae</taxon>
        <taxon>Collinsella</taxon>
    </lineage>
</organism>
<dbReference type="InParanoid" id="A0A414NGJ3"/>
<dbReference type="AlphaFoldDB" id="A0A414NGJ3"/>
<dbReference type="GO" id="GO:0016757">
    <property type="term" value="F:glycosyltransferase activity"/>
    <property type="evidence" value="ECO:0007669"/>
    <property type="project" value="UniProtKB-KW"/>
</dbReference>
<name>A0A414NGJ3_9ACTN</name>
<evidence type="ECO:0000313" key="5">
    <source>
        <dbReference type="Proteomes" id="UP000283983"/>
    </source>
</evidence>
<keyword evidence="2 4" id="KW-0808">Transferase</keyword>
<dbReference type="CDD" id="cd00761">
    <property type="entry name" value="Glyco_tranf_GTA_type"/>
    <property type="match status" value="1"/>
</dbReference>
<dbReference type="InterPro" id="IPR001173">
    <property type="entry name" value="Glyco_trans_2-like"/>
</dbReference>
<dbReference type="SUPFAM" id="SSF53448">
    <property type="entry name" value="Nucleotide-diphospho-sugar transferases"/>
    <property type="match status" value="1"/>
</dbReference>
<dbReference type="Pfam" id="PF00535">
    <property type="entry name" value="Glycos_transf_2"/>
    <property type="match status" value="1"/>
</dbReference>